<dbReference type="EMBL" id="CP031517">
    <property type="protein sequence ID" value="QOS39828.1"/>
    <property type="molecule type" value="Genomic_DNA"/>
</dbReference>
<dbReference type="GO" id="GO:0046872">
    <property type="term" value="F:metal ion binding"/>
    <property type="evidence" value="ECO:0007669"/>
    <property type="project" value="UniProtKB-UniRule"/>
</dbReference>
<dbReference type="HAMAP" id="MF_00060">
    <property type="entry name" value="SurE"/>
    <property type="match status" value="1"/>
</dbReference>
<evidence type="ECO:0000256" key="3">
    <source>
        <dbReference type="ARBA" id="ARBA00022723"/>
    </source>
</evidence>
<dbReference type="Pfam" id="PF01975">
    <property type="entry name" value="SurE"/>
    <property type="match status" value="1"/>
</dbReference>
<dbReference type="GO" id="GO:0005737">
    <property type="term" value="C:cytoplasm"/>
    <property type="evidence" value="ECO:0007669"/>
    <property type="project" value="UniProtKB-SubCell"/>
</dbReference>
<dbReference type="Gene3D" id="3.40.1210.10">
    <property type="entry name" value="Survival protein SurE-like phosphatase/nucleotidase"/>
    <property type="match status" value="1"/>
</dbReference>
<evidence type="ECO:0000256" key="2">
    <source>
        <dbReference type="ARBA" id="ARBA00011062"/>
    </source>
</evidence>
<feature type="domain" description="Survival protein SurE-like phosphatase/nucleotidase" evidence="6">
    <location>
        <begin position="3"/>
        <end position="194"/>
    </location>
</feature>
<dbReference type="EC" id="3.1.3.5" evidence="5"/>
<feature type="binding site" evidence="5">
    <location>
        <position position="8"/>
    </location>
    <ligand>
        <name>a divalent metal cation</name>
        <dbReference type="ChEBI" id="CHEBI:60240"/>
    </ligand>
</feature>
<dbReference type="GO" id="GO:0008253">
    <property type="term" value="F:5'-nucleotidase activity"/>
    <property type="evidence" value="ECO:0007669"/>
    <property type="project" value="UniProtKB-UniRule"/>
</dbReference>
<reference evidence="7 9" key="2">
    <citation type="submission" date="2020-08" db="EMBL/GenBank/DDBJ databases">
        <title>Genomic Encyclopedia of Type Strains, Phase IV (KMG-IV): sequencing the most valuable type-strain genomes for metagenomic binning, comparative biology and taxonomic classification.</title>
        <authorList>
            <person name="Goeker M."/>
        </authorList>
    </citation>
    <scope>NUCLEOTIDE SEQUENCE [LARGE SCALE GENOMIC DNA]</scope>
    <source>
        <strain evidence="7 9">DSM 103679</strain>
    </source>
</reference>
<keyword evidence="3 5" id="KW-0479">Metal-binding</keyword>
<dbReference type="InterPro" id="IPR002828">
    <property type="entry name" value="SurE-like_Pase/nucleotidase"/>
</dbReference>
<dbReference type="KEGG" id="trc:DYE49_04910"/>
<keyword evidence="9" id="KW-1185">Reference proteome</keyword>
<comment type="cofactor">
    <cofactor evidence="5">
        <name>a divalent metal cation</name>
        <dbReference type="ChEBI" id="CHEBI:60240"/>
    </cofactor>
    <text evidence="5">Binds 1 divalent metal cation per subunit.</text>
</comment>
<sequence length="258" mass="27350">MKILLTNDDGFGAPGLEKLYEVLSPLHDVTVVAPSSNRSGYSARITMERSMELISYGNDRYALDGSPVDCVIAAFRGLMKDCLPDLVISGINSGYNLGTDIMYSGTCGAARQSAVNGIPGVALSVAEKKESSGVYQFDAMAGFALKNLQQLKELCSFSGKKCSGELPYFVNVNGASSDAYKGVSFTSLCYRKYNDNVVSEVKDGRRFFTITGGGSIETQGDGNSDFAAAENGFISVSLVYPGGGCARQPESCAADFIL</sequence>
<evidence type="ECO:0000259" key="6">
    <source>
        <dbReference type="Pfam" id="PF01975"/>
    </source>
</evidence>
<keyword evidence="5" id="KW-0963">Cytoplasm</keyword>
<evidence type="ECO:0000313" key="7">
    <source>
        <dbReference type="EMBL" id="MBB5218486.1"/>
    </source>
</evidence>
<feature type="binding site" evidence="5">
    <location>
        <position position="92"/>
    </location>
    <ligand>
        <name>a divalent metal cation</name>
        <dbReference type="ChEBI" id="CHEBI:60240"/>
    </ligand>
</feature>
<evidence type="ECO:0000313" key="10">
    <source>
        <dbReference type="Proteomes" id="UP000593591"/>
    </source>
</evidence>
<dbReference type="NCBIfam" id="TIGR00087">
    <property type="entry name" value="surE"/>
    <property type="match status" value="1"/>
</dbReference>
<dbReference type="InterPro" id="IPR036523">
    <property type="entry name" value="SurE-like_sf"/>
</dbReference>
<evidence type="ECO:0000256" key="5">
    <source>
        <dbReference type="HAMAP-Rule" id="MF_00060"/>
    </source>
</evidence>
<evidence type="ECO:0000313" key="9">
    <source>
        <dbReference type="Proteomes" id="UP000578697"/>
    </source>
</evidence>
<dbReference type="AlphaFoldDB" id="A0A840SEY2"/>
<proteinExistence type="inferred from homology"/>
<dbReference type="PANTHER" id="PTHR30457">
    <property type="entry name" value="5'-NUCLEOTIDASE SURE"/>
    <property type="match status" value="1"/>
</dbReference>
<accession>A0A840SEY2</accession>
<comment type="catalytic activity">
    <reaction evidence="1 5">
        <text>a ribonucleoside 5'-phosphate + H2O = a ribonucleoside + phosphate</text>
        <dbReference type="Rhea" id="RHEA:12484"/>
        <dbReference type="ChEBI" id="CHEBI:15377"/>
        <dbReference type="ChEBI" id="CHEBI:18254"/>
        <dbReference type="ChEBI" id="CHEBI:43474"/>
        <dbReference type="ChEBI" id="CHEBI:58043"/>
        <dbReference type="EC" id="3.1.3.5"/>
    </reaction>
</comment>
<keyword evidence="4 5" id="KW-0378">Hydrolase</keyword>
<dbReference type="GO" id="GO:0000166">
    <property type="term" value="F:nucleotide binding"/>
    <property type="evidence" value="ECO:0007669"/>
    <property type="project" value="UniProtKB-KW"/>
</dbReference>
<dbReference type="PANTHER" id="PTHR30457:SF0">
    <property type="entry name" value="PHOSPHATASE, PUTATIVE (AFU_ORTHOLOGUE AFUA_4G01070)-RELATED"/>
    <property type="match status" value="1"/>
</dbReference>
<comment type="similarity">
    <text evidence="2 5">Belongs to the SurE nucleotidase family.</text>
</comment>
<name>A0A840SEY2_9SPIR</name>
<dbReference type="EMBL" id="JACHFR010000001">
    <property type="protein sequence ID" value="MBB5218486.1"/>
    <property type="molecule type" value="Genomic_DNA"/>
</dbReference>
<feature type="binding site" evidence="5">
    <location>
        <position position="9"/>
    </location>
    <ligand>
        <name>a divalent metal cation</name>
        <dbReference type="ChEBI" id="CHEBI:60240"/>
    </ligand>
</feature>
<reference evidence="8 10" key="1">
    <citation type="submission" date="2018-08" db="EMBL/GenBank/DDBJ databases">
        <title>The first complete genome of Treponema rectale (CHPAT), a commensal spirochete of the bovine rectum.</title>
        <authorList>
            <person name="Staton G.J."/>
            <person name="Clegg S.R."/>
            <person name="Carter S.D."/>
            <person name="Radford A.D."/>
            <person name="Darby A."/>
            <person name="Hall N."/>
            <person name="Birtles R.J."/>
            <person name="Evans N.J."/>
        </authorList>
    </citation>
    <scope>NUCLEOTIDE SEQUENCE [LARGE SCALE GENOMIC DNA]</scope>
    <source>
        <strain evidence="8 10">CHPA</strain>
    </source>
</reference>
<dbReference type="InterPro" id="IPR030048">
    <property type="entry name" value="SurE"/>
</dbReference>
<gene>
    <name evidence="5 8" type="primary">surE</name>
    <name evidence="8" type="ORF">DYE49_04910</name>
    <name evidence="7" type="ORF">HNP77_000830</name>
</gene>
<keyword evidence="5" id="KW-0547">Nucleotide-binding</keyword>
<evidence type="ECO:0000313" key="8">
    <source>
        <dbReference type="EMBL" id="QOS39828.1"/>
    </source>
</evidence>
<feature type="binding site" evidence="5">
    <location>
        <position position="39"/>
    </location>
    <ligand>
        <name>a divalent metal cation</name>
        <dbReference type="ChEBI" id="CHEBI:60240"/>
    </ligand>
</feature>
<dbReference type="RefSeq" id="WP_184651904.1">
    <property type="nucleotide sequence ID" value="NZ_JACHFR010000001.1"/>
</dbReference>
<organism evidence="7 9">
    <name type="scientific">Treponema rectale</name>
    <dbReference type="NCBI Taxonomy" id="744512"/>
    <lineage>
        <taxon>Bacteria</taxon>
        <taxon>Pseudomonadati</taxon>
        <taxon>Spirochaetota</taxon>
        <taxon>Spirochaetia</taxon>
        <taxon>Spirochaetales</taxon>
        <taxon>Treponemataceae</taxon>
        <taxon>Treponema</taxon>
    </lineage>
</organism>
<evidence type="ECO:0000256" key="1">
    <source>
        <dbReference type="ARBA" id="ARBA00000815"/>
    </source>
</evidence>
<comment type="function">
    <text evidence="5">Nucleotidase that shows phosphatase activity on nucleoside 5'-monophosphates.</text>
</comment>
<comment type="subcellular location">
    <subcellularLocation>
        <location evidence="5">Cytoplasm</location>
    </subcellularLocation>
</comment>
<dbReference type="SUPFAM" id="SSF64167">
    <property type="entry name" value="SurE-like"/>
    <property type="match status" value="1"/>
</dbReference>
<dbReference type="Proteomes" id="UP000593591">
    <property type="component" value="Chromosome"/>
</dbReference>
<protein>
    <recommendedName>
        <fullName evidence="5">5'-nucleotidase SurE</fullName>
        <ecNumber evidence="5">3.1.3.5</ecNumber>
    </recommendedName>
    <alternativeName>
        <fullName evidence="5">Nucleoside 5'-monophosphate phosphohydrolase</fullName>
    </alternativeName>
</protein>
<evidence type="ECO:0000256" key="4">
    <source>
        <dbReference type="ARBA" id="ARBA00022801"/>
    </source>
</evidence>
<dbReference type="Proteomes" id="UP000578697">
    <property type="component" value="Unassembled WGS sequence"/>
</dbReference>